<dbReference type="PANTHER" id="PTHR35008:SF4">
    <property type="entry name" value="BLL4482 PROTEIN"/>
    <property type="match status" value="1"/>
</dbReference>
<keyword evidence="6" id="KW-0249">Electron transport</keyword>
<evidence type="ECO:0000256" key="2">
    <source>
        <dbReference type="ARBA" id="ARBA00022448"/>
    </source>
</evidence>
<dbReference type="GO" id="GO:0005506">
    <property type="term" value="F:iron ion binding"/>
    <property type="evidence" value="ECO:0007669"/>
    <property type="project" value="InterPro"/>
</dbReference>
<evidence type="ECO:0000256" key="9">
    <source>
        <dbReference type="SAM" id="SignalP"/>
    </source>
</evidence>
<dbReference type="PRINTS" id="PR00605">
    <property type="entry name" value="CYTCHROMECIC"/>
</dbReference>
<feature type="signal peptide" evidence="9">
    <location>
        <begin position="1"/>
        <end position="26"/>
    </location>
</feature>
<keyword evidence="4" id="KW-0679">Respiratory chain</keyword>
<dbReference type="STRING" id="1123755.SAMN05444714_3255"/>
<reference evidence="11 12" key="1">
    <citation type="submission" date="2016-10" db="EMBL/GenBank/DDBJ databases">
        <authorList>
            <person name="de Groot N.N."/>
        </authorList>
    </citation>
    <scope>NUCLEOTIDE SEQUENCE [LARGE SCALE GENOMIC DNA]</scope>
    <source>
        <strain evidence="11 12">DSM 29433</strain>
    </source>
</reference>
<dbReference type="OrthoDB" id="9811281at2"/>
<accession>A0A1I6N382</accession>
<feature type="domain" description="Cytochrome c" evidence="10">
    <location>
        <begin position="39"/>
        <end position="140"/>
    </location>
</feature>
<dbReference type="InterPro" id="IPR008168">
    <property type="entry name" value="Cyt_C_IC"/>
</dbReference>
<proteinExistence type="predicted"/>
<protein>
    <submittedName>
        <fullName evidence="11">Cytochrome c, mono-and diheme variants</fullName>
    </submittedName>
</protein>
<comment type="cofactor">
    <cofactor evidence="1">
        <name>heme c</name>
        <dbReference type="ChEBI" id="CHEBI:61717"/>
    </cofactor>
</comment>
<keyword evidence="3 8" id="KW-0349">Heme</keyword>
<evidence type="ECO:0000313" key="11">
    <source>
        <dbReference type="EMBL" id="SFS22347.1"/>
    </source>
</evidence>
<evidence type="ECO:0000256" key="5">
    <source>
        <dbReference type="ARBA" id="ARBA00022723"/>
    </source>
</evidence>
<feature type="chain" id="PRO_5011682438" evidence="9">
    <location>
        <begin position="27"/>
        <end position="158"/>
    </location>
</feature>
<dbReference type="PROSITE" id="PS51007">
    <property type="entry name" value="CYTC"/>
    <property type="match status" value="1"/>
</dbReference>
<keyword evidence="5 8" id="KW-0479">Metal-binding</keyword>
<dbReference type="InterPro" id="IPR051459">
    <property type="entry name" value="Cytochrome_c-type_DH"/>
</dbReference>
<evidence type="ECO:0000256" key="6">
    <source>
        <dbReference type="ARBA" id="ARBA00022982"/>
    </source>
</evidence>
<evidence type="ECO:0000256" key="7">
    <source>
        <dbReference type="ARBA" id="ARBA00023004"/>
    </source>
</evidence>
<evidence type="ECO:0000256" key="4">
    <source>
        <dbReference type="ARBA" id="ARBA00022660"/>
    </source>
</evidence>
<dbReference type="AlphaFoldDB" id="A0A1I6N382"/>
<organism evidence="11 12">
    <name type="scientific">Yoonia litorea</name>
    <dbReference type="NCBI Taxonomy" id="1123755"/>
    <lineage>
        <taxon>Bacteria</taxon>
        <taxon>Pseudomonadati</taxon>
        <taxon>Pseudomonadota</taxon>
        <taxon>Alphaproteobacteria</taxon>
        <taxon>Rhodobacterales</taxon>
        <taxon>Paracoccaceae</taxon>
        <taxon>Yoonia</taxon>
    </lineage>
</organism>
<dbReference type="SUPFAM" id="SSF46626">
    <property type="entry name" value="Cytochrome c"/>
    <property type="match status" value="1"/>
</dbReference>
<dbReference type="EMBL" id="FOZM01000005">
    <property type="protein sequence ID" value="SFS22347.1"/>
    <property type="molecule type" value="Genomic_DNA"/>
</dbReference>
<name>A0A1I6N382_9RHOB</name>
<evidence type="ECO:0000259" key="10">
    <source>
        <dbReference type="PROSITE" id="PS51007"/>
    </source>
</evidence>
<evidence type="ECO:0000313" key="12">
    <source>
        <dbReference type="Proteomes" id="UP000198926"/>
    </source>
</evidence>
<keyword evidence="9" id="KW-0732">Signal</keyword>
<keyword evidence="7 8" id="KW-0408">Iron</keyword>
<gene>
    <name evidence="11" type="ORF">SAMN05444714_3255</name>
</gene>
<evidence type="ECO:0000256" key="3">
    <source>
        <dbReference type="ARBA" id="ARBA00022617"/>
    </source>
</evidence>
<sequence>MRQRAVLIGGAIVVLALGAIVAVAQSDDVPAAAPADTQADLVAGETLYAQYCAACHDANLEGQENWKSPGPDGRLPAPPHDASGHTWHHADSLLFTYTKLGGRETLAAQGMDFDSGMPGFGEQLSDEDIWNILAYIKSTWPERIRVIQAERTAAEEAG</sequence>
<keyword evidence="2" id="KW-0813">Transport</keyword>
<dbReference type="InterPro" id="IPR009056">
    <property type="entry name" value="Cyt_c-like_dom"/>
</dbReference>
<dbReference type="GO" id="GO:0020037">
    <property type="term" value="F:heme binding"/>
    <property type="evidence" value="ECO:0007669"/>
    <property type="project" value="InterPro"/>
</dbReference>
<dbReference type="GO" id="GO:0009055">
    <property type="term" value="F:electron transfer activity"/>
    <property type="evidence" value="ECO:0007669"/>
    <property type="project" value="InterPro"/>
</dbReference>
<keyword evidence="12" id="KW-1185">Reference proteome</keyword>
<evidence type="ECO:0000256" key="8">
    <source>
        <dbReference type="PROSITE-ProRule" id="PRU00433"/>
    </source>
</evidence>
<dbReference type="Gene3D" id="1.10.760.10">
    <property type="entry name" value="Cytochrome c-like domain"/>
    <property type="match status" value="1"/>
</dbReference>
<dbReference type="PANTHER" id="PTHR35008">
    <property type="entry name" value="BLL4482 PROTEIN-RELATED"/>
    <property type="match status" value="1"/>
</dbReference>
<dbReference type="RefSeq" id="WP_090210674.1">
    <property type="nucleotide sequence ID" value="NZ_FOZM01000005.1"/>
</dbReference>
<dbReference type="Pfam" id="PF00034">
    <property type="entry name" value="Cytochrom_C"/>
    <property type="match status" value="1"/>
</dbReference>
<dbReference type="Proteomes" id="UP000198926">
    <property type="component" value="Unassembled WGS sequence"/>
</dbReference>
<dbReference type="InterPro" id="IPR036909">
    <property type="entry name" value="Cyt_c-like_dom_sf"/>
</dbReference>
<evidence type="ECO:0000256" key="1">
    <source>
        <dbReference type="ARBA" id="ARBA00001926"/>
    </source>
</evidence>